<feature type="transmembrane region" description="Helical" evidence="6">
    <location>
        <begin position="146"/>
        <end position="167"/>
    </location>
</feature>
<feature type="transmembrane region" description="Helical" evidence="6">
    <location>
        <begin position="112"/>
        <end position="134"/>
    </location>
</feature>
<dbReference type="Gene3D" id="1.20.1740.10">
    <property type="entry name" value="Amino acid/polyamine transporter I"/>
    <property type="match status" value="1"/>
</dbReference>
<reference evidence="9" key="1">
    <citation type="submission" date="2025-08" db="UniProtKB">
        <authorList>
            <consortium name="RefSeq"/>
        </authorList>
    </citation>
    <scope>IDENTIFICATION</scope>
    <source>
        <tissue evidence="9">Testes</tissue>
    </source>
</reference>
<proteinExistence type="predicted"/>
<feature type="transmembrane region" description="Helical" evidence="6">
    <location>
        <begin position="78"/>
        <end position="100"/>
    </location>
</feature>
<dbReference type="Proteomes" id="UP000694865">
    <property type="component" value="Unplaced"/>
</dbReference>
<feature type="transmembrane region" description="Helical" evidence="6">
    <location>
        <begin position="197"/>
        <end position="217"/>
    </location>
</feature>
<feature type="region of interest" description="Disordered" evidence="5">
    <location>
        <begin position="1"/>
        <end position="21"/>
    </location>
</feature>
<accession>A0ABM0MRG1</accession>
<evidence type="ECO:0000256" key="4">
    <source>
        <dbReference type="ARBA" id="ARBA00023136"/>
    </source>
</evidence>
<dbReference type="InterPro" id="IPR004842">
    <property type="entry name" value="SLC12A_fam"/>
</dbReference>
<feature type="transmembrane region" description="Helical" evidence="6">
    <location>
        <begin position="428"/>
        <end position="447"/>
    </location>
</feature>
<name>A0ABM0MRG1_SACKO</name>
<gene>
    <name evidence="9" type="primary">LOC102805065</name>
</gene>
<feature type="transmembrane region" description="Helical" evidence="6">
    <location>
        <begin position="305"/>
        <end position="327"/>
    </location>
</feature>
<evidence type="ECO:0000256" key="2">
    <source>
        <dbReference type="ARBA" id="ARBA00022692"/>
    </source>
</evidence>
<evidence type="ECO:0000256" key="5">
    <source>
        <dbReference type="SAM" id="MobiDB-lite"/>
    </source>
</evidence>
<organism evidence="8 9">
    <name type="scientific">Saccoglossus kowalevskii</name>
    <name type="common">Acorn worm</name>
    <dbReference type="NCBI Taxonomy" id="10224"/>
    <lineage>
        <taxon>Eukaryota</taxon>
        <taxon>Metazoa</taxon>
        <taxon>Hemichordata</taxon>
        <taxon>Enteropneusta</taxon>
        <taxon>Harrimaniidae</taxon>
        <taxon>Saccoglossus</taxon>
    </lineage>
</organism>
<evidence type="ECO:0000259" key="7">
    <source>
        <dbReference type="Pfam" id="PF00324"/>
    </source>
</evidence>
<feature type="transmembrane region" description="Helical" evidence="6">
    <location>
        <begin position="403"/>
        <end position="422"/>
    </location>
</feature>
<dbReference type="Pfam" id="PF00324">
    <property type="entry name" value="AA_permease"/>
    <property type="match status" value="1"/>
</dbReference>
<feature type="transmembrane region" description="Helical" evidence="6">
    <location>
        <begin position="224"/>
        <end position="244"/>
    </location>
</feature>
<feature type="transmembrane region" description="Helical" evidence="6">
    <location>
        <begin position="567"/>
        <end position="596"/>
    </location>
</feature>
<dbReference type="InterPro" id="IPR004841">
    <property type="entry name" value="AA-permease/SLC12A_dom"/>
</dbReference>
<protein>
    <submittedName>
        <fullName evidence="9">Solute carrier family 12 member 8-like</fullName>
    </submittedName>
</protein>
<dbReference type="PANTHER" id="PTHR11827">
    <property type="entry name" value="SOLUTE CARRIER FAMILY 12, CATION COTRANSPORTERS"/>
    <property type="match status" value="1"/>
</dbReference>
<evidence type="ECO:0000313" key="8">
    <source>
        <dbReference type="Proteomes" id="UP000694865"/>
    </source>
</evidence>
<sequence length="679" mass="74311">MADKYEPLETSESLVKKEGSKRNVEWSKYGLSDDVCQPGSDGSYQQSSPQVQELFDEQQDTSSQKPWWKANFFIKEPVLFGTWDGVFTSCMINIFGVVIFLRTGWMVGNAGIGLSILIVTVTIIVALIAGLSAIGVCERCHVQSGGVYFLLSHVLGTRIGGTIGIMYSFGQTVACALYCTGFGESVAATFGWVDNTWAVRGVGIAVILLLLAINIAGVRWVVKLQLVLLGILGIATLDFVIGTFSHTDPENGFTGYKLINLRNNTAPMYLPGETFFSVFGVFFPTATGVMAGINMSGDLKNPSRNIPVGTLSAIGVTALLYFLYVVLLGATCERWALQTDMMIAEKVALVGFLWLAGLYISSLSSCLSGLYGAPRVLQSICQENVIPIIKVLAMGKGPNKEPILASIVVCVISIAFIFIGHVNELGPIVTMPFLLTYAVVDYAYFALAMSYDKKKTELPAKSEQDSLLSHVIDSSIKKKEADLANGGYGTTLKSMDDNETVEKAGEAIDTHSESVEVDDKMQLLEKKKDDNVESGQQSRVPFNTEISRMPDSWYSHMCNRWVSMCGGIFCIFIMFCIQWGYALANISVALIIYIYIGQANPGTKPGVVDFNFITWVKTGFQRCCRRGPPPPEQMIISQPSTLPFGLTTEQLTEDGEDYSSRGRYHQSAIVKGQNMDDFE</sequence>
<feature type="transmembrane region" description="Helical" evidence="6">
    <location>
        <begin position="274"/>
        <end position="293"/>
    </location>
</feature>
<dbReference type="PANTHER" id="PTHR11827:SF6">
    <property type="entry name" value="SOLUTE CARRIER FAMILY 12 MEMBER 8"/>
    <property type="match status" value="1"/>
</dbReference>
<feature type="domain" description="Amino acid permease/ SLC12A" evidence="7">
    <location>
        <begin position="86"/>
        <end position="448"/>
    </location>
</feature>
<dbReference type="GeneID" id="102805065"/>
<dbReference type="RefSeq" id="XP_006822602.1">
    <property type="nucleotide sequence ID" value="XM_006822539.1"/>
</dbReference>
<evidence type="ECO:0000256" key="3">
    <source>
        <dbReference type="ARBA" id="ARBA00022989"/>
    </source>
</evidence>
<evidence type="ECO:0000256" key="6">
    <source>
        <dbReference type="SAM" id="Phobius"/>
    </source>
</evidence>
<evidence type="ECO:0000313" key="9">
    <source>
        <dbReference type="RefSeq" id="XP_006822602.1"/>
    </source>
</evidence>
<keyword evidence="2 6" id="KW-0812">Transmembrane</keyword>
<evidence type="ECO:0000256" key="1">
    <source>
        <dbReference type="ARBA" id="ARBA00004141"/>
    </source>
</evidence>
<feature type="transmembrane region" description="Helical" evidence="6">
    <location>
        <begin position="347"/>
        <end position="370"/>
    </location>
</feature>
<keyword evidence="8" id="KW-1185">Reference proteome</keyword>
<keyword evidence="4 6" id="KW-0472">Membrane</keyword>
<comment type="subcellular location">
    <subcellularLocation>
        <location evidence="1">Membrane</location>
        <topology evidence="1">Multi-pass membrane protein</topology>
    </subcellularLocation>
</comment>
<keyword evidence="3 6" id="KW-1133">Transmembrane helix</keyword>